<accession>A0A8H5FLZ1</accession>
<dbReference type="Pfam" id="PF00400">
    <property type="entry name" value="WD40"/>
    <property type="match status" value="14"/>
</dbReference>
<evidence type="ECO:0000256" key="4">
    <source>
        <dbReference type="SAM" id="MobiDB-lite"/>
    </source>
</evidence>
<proteinExistence type="predicted"/>
<feature type="repeat" description="WD" evidence="3">
    <location>
        <begin position="1340"/>
        <end position="1381"/>
    </location>
</feature>
<feature type="region of interest" description="Disordered" evidence="4">
    <location>
        <begin position="1"/>
        <end position="81"/>
    </location>
</feature>
<dbReference type="InterPro" id="IPR056884">
    <property type="entry name" value="NPHP3-like_N"/>
</dbReference>
<dbReference type="SUPFAM" id="SSF50978">
    <property type="entry name" value="WD40 repeat-like"/>
    <property type="match status" value="2"/>
</dbReference>
<dbReference type="CDD" id="cd00200">
    <property type="entry name" value="WD40"/>
    <property type="match status" value="2"/>
</dbReference>
<dbReference type="InterPro" id="IPR036322">
    <property type="entry name" value="WD40_repeat_dom_sf"/>
</dbReference>
<feature type="compositionally biased region" description="Polar residues" evidence="4">
    <location>
        <begin position="112"/>
        <end position="127"/>
    </location>
</feature>
<dbReference type="OrthoDB" id="3027122at2759"/>
<organism evidence="6 7">
    <name type="scientific">Ephemerocybe angulata</name>
    <dbReference type="NCBI Taxonomy" id="980116"/>
    <lineage>
        <taxon>Eukaryota</taxon>
        <taxon>Fungi</taxon>
        <taxon>Dikarya</taxon>
        <taxon>Basidiomycota</taxon>
        <taxon>Agaricomycotina</taxon>
        <taxon>Agaricomycetes</taxon>
        <taxon>Agaricomycetidae</taxon>
        <taxon>Agaricales</taxon>
        <taxon>Agaricineae</taxon>
        <taxon>Psathyrellaceae</taxon>
        <taxon>Ephemerocybe</taxon>
    </lineage>
</organism>
<dbReference type="Proteomes" id="UP000541558">
    <property type="component" value="Unassembled WGS sequence"/>
</dbReference>
<dbReference type="SUPFAM" id="SSF50960">
    <property type="entry name" value="TolB, C-terminal domain"/>
    <property type="match status" value="1"/>
</dbReference>
<dbReference type="CDD" id="cd21037">
    <property type="entry name" value="MLKL_NTD"/>
    <property type="match status" value="1"/>
</dbReference>
<reference evidence="6 7" key="1">
    <citation type="journal article" date="2020" name="ISME J.">
        <title>Uncovering the hidden diversity of litter-decomposition mechanisms in mushroom-forming fungi.</title>
        <authorList>
            <person name="Floudas D."/>
            <person name="Bentzer J."/>
            <person name="Ahren D."/>
            <person name="Johansson T."/>
            <person name="Persson P."/>
            <person name="Tunlid A."/>
        </authorList>
    </citation>
    <scope>NUCLEOTIDE SEQUENCE [LARGE SCALE GENOMIC DNA]</scope>
    <source>
        <strain evidence="6 7">CBS 175.51</strain>
    </source>
</reference>
<dbReference type="Pfam" id="PF24883">
    <property type="entry name" value="NPHP3_N"/>
    <property type="match status" value="1"/>
</dbReference>
<feature type="compositionally biased region" description="Polar residues" evidence="4">
    <location>
        <begin position="161"/>
        <end position="186"/>
    </location>
</feature>
<dbReference type="InterPro" id="IPR027417">
    <property type="entry name" value="P-loop_NTPase"/>
</dbReference>
<feature type="region of interest" description="Disordered" evidence="4">
    <location>
        <begin position="106"/>
        <end position="146"/>
    </location>
</feature>
<dbReference type="Gene3D" id="2.130.10.10">
    <property type="entry name" value="YVTN repeat-like/Quinoprotein amine dehydrogenase"/>
    <property type="match status" value="7"/>
</dbReference>
<dbReference type="InterPro" id="IPR020472">
    <property type="entry name" value="WD40_PAC1"/>
</dbReference>
<dbReference type="Gene3D" id="3.40.50.300">
    <property type="entry name" value="P-loop containing nucleotide triphosphate hydrolases"/>
    <property type="match status" value="1"/>
</dbReference>
<feature type="domain" description="Nephrocystin 3-like N-terminal" evidence="5">
    <location>
        <begin position="418"/>
        <end position="572"/>
    </location>
</feature>
<dbReference type="PANTHER" id="PTHR22847">
    <property type="entry name" value="WD40 REPEAT PROTEIN"/>
    <property type="match status" value="1"/>
</dbReference>
<dbReference type="PROSITE" id="PS00678">
    <property type="entry name" value="WD_REPEATS_1"/>
    <property type="match status" value="9"/>
</dbReference>
<feature type="repeat" description="WD" evidence="3">
    <location>
        <begin position="996"/>
        <end position="1037"/>
    </location>
</feature>
<evidence type="ECO:0000256" key="3">
    <source>
        <dbReference type="PROSITE-ProRule" id="PRU00221"/>
    </source>
</evidence>
<feature type="repeat" description="WD" evidence="3">
    <location>
        <begin position="1039"/>
        <end position="1080"/>
    </location>
</feature>
<gene>
    <name evidence="6" type="ORF">D9611_001195</name>
</gene>
<dbReference type="PROSITE" id="PS50294">
    <property type="entry name" value="WD_REPEATS_REGION"/>
    <property type="match status" value="13"/>
</dbReference>
<dbReference type="SUPFAM" id="SSF52540">
    <property type="entry name" value="P-loop containing nucleoside triphosphate hydrolases"/>
    <property type="match status" value="1"/>
</dbReference>
<dbReference type="EMBL" id="JAACJK010000001">
    <property type="protein sequence ID" value="KAF5341684.1"/>
    <property type="molecule type" value="Genomic_DNA"/>
</dbReference>
<feature type="repeat" description="WD" evidence="3">
    <location>
        <begin position="1125"/>
        <end position="1166"/>
    </location>
</feature>
<feature type="repeat" description="WD" evidence="3">
    <location>
        <begin position="1383"/>
        <end position="1424"/>
    </location>
</feature>
<feature type="compositionally biased region" description="Low complexity" evidence="4">
    <location>
        <begin position="30"/>
        <end position="41"/>
    </location>
</feature>
<comment type="caution">
    <text evidence="6">The sequence shown here is derived from an EMBL/GenBank/DDBJ whole genome shotgun (WGS) entry which is preliminary data.</text>
</comment>
<dbReference type="InterPro" id="IPR059179">
    <property type="entry name" value="MLKL-like_MCAfunc"/>
</dbReference>
<feature type="repeat" description="WD" evidence="3">
    <location>
        <begin position="1082"/>
        <end position="1123"/>
    </location>
</feature>
<dbReference type="InterPro" id="IPR019775">
    <property type="entry name" value="WD40_repeat_CS"/>
</dbReference>
<protein>
    <recommendedName>
        <fullName evidence="5">Nephrocystin 3-like N-terminal domain-containing protein</fullName>
    </recommendedName>
</protein>
<dbReference type="GO" id="GO:1990234">
    <property type="term" value="C:transferase complex"/>
    <property type="evidence" value="ECO:0007669"/>
    <property type="project" value="UniProtKB-ARBA"/>
</dbReference>
<feature type="repeat" description="WD" evidence="3">
    <location>
        <begin position="1469"/>
        <end position="1510"/>
    </location>
</feature>
<evidence type="ECO:0000256" key="2">
    <source>
        <dbReference type="ARBA" id="ARBA00022737"/>
    </source>
</evidence>
<name>A0A8H5FLZ1_9AGAR</name>
<feature type="compositionally biased region" description="Polar residues" evidence="4">
    <location>
        <begin position="42"/>
        <end position="51"/>
    </location>
</feature>
<dbReference type="PRINTS" id="PR00320">
    <property type="entry name" value="GPROTEINBRPT"/>
</dbReference>
<dbReference type="PROSITE" id="PS50082">
    <property type="entry name" value="WD_REPEATS_2"/>
    <property type="match status" value="13"/>
</dbReference>
<evidence type="ECO:0000313" key="7">
    <source>
        <dbReference type="Proteomes" id="UP000541558"/>
    </source>
</evidence>
<dbReference type="PANTHER" id="PTHR22847:SF637">
    <property type="entry name" value="WD REPEAT DOMAIN 5B"/>
    <property type="match status" value="1"/>
</dbReference>
<keyword evidence="2" id="KW-0677">Repeat</keyword>
<feature type="repeat" description="WD" evidence="3">
    <location>
        <begin position="1254"/>
        <end position="1295"/>
    </location>
</feature>
<sequence length="1654" mass="179009">MDPPRKRDRAKRWFKEHFTLSRSRSRSRSHSPAPSHPSLSSVHTLQTTVRPTATPGGAQELQADVTSTIVPSPESGLVAQPQPILGSTAAFPLPVIDTTTVIPNPLEAQKTGEGTSASGAEQRSLQSDGPAVPPAPVQRETGSTLQTSGGVEYAIEHPVQDRSSTVNPSPDPPQTTISADPQTAGDSTEKSLDALYKPQTLRNKVYEGVKTALRTVVTVTDAFPQLKSTAAALLVICDTIDRYTENPKEFKKLLLRVELLAKTIESCPSPALSQSLESRFKKMSSDLEIIKRRLEERSAEDRWKMSGIVLSEQDKQEISGLTSQITHLIEETMFEVTVKNGSWTLQIVSEIDWMKGQLNTIEDKIDQHTAVMNHVKESLDVQRLLEKLGNVKGAEFSHRSQGLGCIPGSRVALIEQLLLWARDCKSPHLFWLSGLAGTGKTAVAKTLCSQLHEEGHLGGSYFCSLRAADRREVSLIIPTLAKILAKAHPGFCHALQAVIDQSDDDPIDMDLSTQYAKLILEPSHGVFSNGECVVFCVDALDECHGHEAIKEFISAILSKAPASHLKFFLTSRPEYSVRQSFESSTRHGSLRLHEIEGHIVHADIALYLETQFKSVKVLHDHYKTTWPPPQIEAIANFCGNMFIVASTAFKYITAPNGSCLKRFQDFVQGTSDLKREEIDALYERILAEAFKGLEDEEAKLVQSSLSLLLTAQRPLSVHDYAKLLSVEIWQVRDAFKFLHSVVQIPDEADDDAAISIFHASFSDYVTSTRPRVERWAVVVSIAHSAAAAACFSIMDSQLCIGISGVQTSYKSNDDQPKPLSISTDLAYACTAWGEHVIQAGVGNWQSKLREFLSGTSVLHWMEALSVVKNVRYAYNILWRLSKEPGLSEIGTMLSDIGDFAHNFQTPISCSAPHLYLSALPFHAAMRKGSQHSFPIPMSVPKVHHQPHGGREILNIRLKEIVRSVAISPDSKYLVSGVSNEVCVFNVQTGQPALDPFTGHTGGVRSLAFSPDGSRIVSGSDDCTIRVWDAETGQLTLDPFVGHTSNVMSVAFSPDGSCVVSGSSDRTIRVWDAGTGQLALDPFTGHIGGVRSLAFSPDGSRLVSGSDDHTIRVWDAETGQLALDPITEHTEAILSVAFSPDGSRLVSGSDDRTICVWDAETGQLALDPITGHTEGVLSVAFSPDGSRIVSGSIDHTIRVWDAETGQLTLDPFVGHTSIVMSVAFSPDGSCVVSGSSDCTIRVWDAGTGQLALDPFAGHTSMVFSVAFSPDGSRIVSGSRDSTIRVWDADTGQLSLDPFTEHTSNVMSVAFSPDGSRIVSGSSDHTIRVWDAETGQLALDPFMGHTGGVISVAFSPNGSLIVSGSHDCTVRVWDAETGQLALDPITGHTEGVPSVAFSPDGSRIVSGSIDHTIRVWDAETGQLTLDPFVGHTSIVMSVAFSPDGSCVVSGSSDRTIRVWDAGTGQLALDPFTGHTSIVFSVAFSPDGSRIVSGSYDHIIRVWDAETGQLALDPFTGHTKGVRSVAFSPDGSRIVSGSDDHTIRVCKVPLPPLQEFLATRGVSTFLHDYPVGSIALDNSGWFQNSKGDHLMWIPPLFGEHVYSPGCQYIIGNVATTKIELTNAVHHGEHWLMCQGSPTEDQSTVSVSTGRSHCNTVA</sequence>
<feature type="compositionally biased region" description="Basic residues" evidence="4">
    <location>
        <begin position="1"/>
        <end position="10"/>
    </location>
</feature>
<dbReference type="InterPro" id="IPR001680">
    <property type="entry name" value="WD40_rpt"/>
</dbReference>
<dbReference type="InterPro" id="IPR015943">
    <property type="entry name" value="WD40/YVTN_repeat-like_dom_sf"/>
</dbReference>
<feature type="repeat" description="WD" evidence="3">
    <location>
        <begin position="1211"/>
        <end position="1252"/>
    </location>
</feature>
<feature type="region of interest" description="Disordered" evidence="4">
    <location>
        <begin position="160"/>
        <end position="188"/>
    </location>
</feature>
<feature type="repeat" description="WD" evidence="3">
    <location>
        <begin position="1426"/>
        <end position="1467"/>
    </location>
</feature>
<evidence type="ECO:0000313" key="6">
    <source>
        <dbReference type="EMBL" id="KAF5341684.1"/>
    </source>
</evidence>
<feature type="repeat" description="WD" evidence="3">
    <location>
        <begin position="1297"/>
        <end position="1338"/>
    </location>
</feature>
<evidence type="ECO:0000256" key="1">
    <source>
        <dbReference type="ARBA" id="ARBA00022574"/>
    </source>
</evidence>
<feature type="repeat" description="WD" evidence="3">
    <location>
        <begin position="1512"/>
        <end position="1542"/>
    </location>
</feature>
<keyword evidence="1 3" id="KW-0853">WD repeat</keyword>
<keyword evidence="7" id="KW-1185">Reference proteome</keyword>
<evidence type="ECO:0000259" key="5">
    <source>
        <dbReference type="Pfam" id="PF24883"/>
    </source>
</evidence>
<dbReference type="SMART" id="SM00320">
    <property type="entry name" value="WD40"/>
    <property type="match status" value="14"/>
</dbReference>
<feature type="repeat" description="WD" evidence="3">
    <location>
        <begin position="1168"/>
        <end position="1209"/>
    </location>
</feature>